<keyword evidence="2" id="KW-1185">Reference proteome</keyword>
<accession>A0ABS4I9J3</accession>
<dbReference type="InterPro" id="IPR024083">
    <property type="entry name" value="Fumarase/histidase_N"/>
</dbReference>
<dbReference type="Proteomes" id="UP001519344">
    <property type="component" value="Unassembled WGS sequence"/>
</dbReference>
<organism evidence="1 2">
    <name type="scientific">Paenibacillus aceris</name>
    <dbReference type="NCBI Taxonomy" id="869555"/>
    <lineage>
        <taxon>Bacteria</taxon>
        <taxon>Bacillati</taxon>
        <taxon>Bacillota</taxon>
        <taxon>Bacilli</taxon>
        <taxon>Bacillales</taxon>
        <taxon>Paenibacillaceae</taxon>
        <taxon>Paenibacillus</taxon>
    </lineage>
</organism>
<protein>
    <submittedName>
        <fullName evidence="1">Aspartate ammonia-lyase</fullName>
    </submittedName>
</protein>
<evidence type="ECO:0000313" key="2">
    <source>
        <dbReference type="Proteomes" id="UP001519344"/>
    </source>
</evidence>
<dbReference type="EMBL" id="JAGGKV010000036">
    <property type="protein sequence ID" value="MBP1967530.1"/>
    <property type="molecule type" value="Genomic_DNA"/>
</dbReference>
<evidence type="ECO:0000313" key="1">
    <source>
        <dbReference type="EMBL" id="MBP1967530.1"/>
    </source>
</evidence>
<comment type="caution">
    <text evidence="1">The sequence shown here is derived from an EMBL/GenBank/DDBJ whole genome shotgun (WGS) entry which is preliminary data.</text>
</comment>
<gene>
    <name evidence="1" type="ORF">J2Z65_006802</name>
</gene>
<name>A0ABS4I9J3_9BACL</name>
<sequence>MSQLRERKKIFLEKKEVPYHAYYGIQTIRAVENFPITGYRIHKSLIRATKIRLNYSCVQSDSFSSVQTSYRCNFHRCFFVF</sequence>
<reference evidence="1 2" key="1">
    <citation type="submission" date="2021-03" db="EMBL/GenBank/DDBJ databases">
        <title>Genomic Encyclopedia of Type Strains, Phase IV (KMG-IV): sequencing the most valuable type-strain genomes for metagenomic binning, comparative biology and taxonomic classification.</title>
        <authorList>
            <person name="Goeker M."/>
        </authorList>
    </citation>
    <scope>NUCLEOTIDE SEQUENCE [LARGE SCALE GENOMIC DNA]</scope>
    <source>
        <strain evidence="1 2">DSM 24950</strain>
    </source>
</reference>
<dbReference type="Gene3D" id="1.10.275.10">
    <property type="entry name" value="Fumarase/aspartase (N-terminal domain)"/>
    <property type="match status" value="1"/>
</dbReference>
<proteinExistence type="predicted"/>